<evidence type="ECO:0000313" key="4">
    <source>
        <dbReference type="Proteomes" id="UP001489004"/>
    </source>
</evidence>
<evidence type="ECO:0000313" key="3">
    <source>
        <dbReference type="EMBL" id="KAK9815312.1"/>
    </source>
</evidence>
<keyword evidence="4" id="KW-1185">Reference proteome</keyword>
<organism evidence="3 4">
    <name type="scientific">[Myrmecia] bisecta</name>
    <dbReference type="NCBI Taxonomy" id="41462"/>
    <lineage>
        <taxon>Eukaryota</taxon>
        <taxon>Viridiplantae</taxon>
        <taxon>Chlorophyta</taxon>
        <taxon>core chlorophytes</taxon>
        <taxon>Trebouxiophyceae</taxon>
        <taxon>Trebouxiales</taxon>
        <taxon>Trebouxiaceae</taxon>
        <taxon>Myrmecia</taxon>
    </lineage>
</organism>
<dbReference type="Pfam" id="PF05180">
    <property type="entry name" value="zf-DNL"/>
    <property type="match status" value="1"/>
</dbReference>
<evidence type="ECO:0000256" key="1">
    <source>
        <dbReference type="PROSITE-ProRule" id="PRU00834"/>
    </source>
</evidence>
<dbReference type="GO" id="GO:0050821">
    <property type="term" value="P:protein stabilization"/>
    <property type="evidence" value="ECO:0007669"/>
    <property type="project" value="TreeGrafter"/>
</dbReference>
<dbReference type="GO" id="GO:0030150">
    <property type="term" value="P:protein import into mitochondrial matrix"/>
    <property type="evidence" value="ECO:0007669"/>
    <property type="project" value="TreeGrafter"/>
</dbReference>
<reference evidence="3 4" key="1">
    <citation type="journal article" date="2024" name="Nat. Commun.">
        <title>Phylogenomics reveals the evolutionary origins of lichenization in chlorophyte algae.</title>
        <authorList>
            <person name="Puginier C."/>
            <person name="Libourel C."/>
            <person name="Otte J."/>
            <person name="Skaloud P."/>
            <person name="Haon M."/>
            <person name="Grisel S."/>
            <person name="Petersen M."/>
            <person name="Berrin J.G."/>
            <person name="Delaux P.M."/>
            <person name="Dal Grande F."/>
            <person name="Keller J."/>
        </authorList>
    </citation>
    <scope>NUCLEOTIDE SEQUENCE [LARGE SCALE GENOMIC DNA]</scope>
    <source>
        <strain evidence="3 4">SAG 2043</strain>
    </source>
</reference>
<keyword evidence="1" id="KW-0862">Zinc</keyword>
<dbReference type="GO" id="GO:0006457">
    <property type="term" value="P:protein folding"/>
    <property type="evidence" value="ECO:0007669"/>
    <property type="project" value="TreeGrafter"/>
</dbReference>
<dbReference type="GO" id="GO:0005739">
    <property type="term" value="C:mitochondrion"/>
    <property type="evidence" value="ECO:0007669"/>
    <property type="project" value="TreeGrafter"/>
</dbReference>
<feature type="domain" description="DNL-type" evidence="2">
    <location>
        <begin position="96"/>
        <end position="186"/>
    </location>
</feature>
<dbReference type="InterPro" id="IPR007853">
    <property type="entry name" value="Znf_DNL-typ"/>
</dbReference>
<dbReference type="GO" id="GO:0008270">
    <property type="term" value="F:zinc ion binding"/>
    <property type="evidence" value="ECO:0007669"/>
    <property type="project" value="UniProtKB-KW"/>
</dbReference>
<dbReference type="Proteomes" id="UP001489004">
    <property type="component" value="Unassembled WGS sequence"/>
</dbReference>
<protein>
    <recommendedName>
        <fullName evidence="2">DNL-type domain-containing protein</fullName>
    </recommendedName>
</protein>
<dbReference type="PANTHER" id="PTHR20922">
    <property type="entry name" value="DNL-TYPE ZINC FINGER PROTEIN"/>
    <property type="match status" value="1"/>
</dbReference>
<dbReference type="PANTHER" id="PTHR20922:SF15">
    <property type="entry name" value="A_TM021B04.14 PROTEIN"/>
    <property type="match status" value="1"/>
</dbReference>
<proteinExistence type="predicted"/>
<keyword evidence="1" id="KW-0863">Zinc-finger</keyword>
<dbReference type="AlphaFoldDB" id="A0AAW1Q2K8"/>
<accession>A0AAW1Q2K8</accession>
<gene>
    <name evidence="3" type="ORF">WJX72_001513</name>
</gene>
<sequence>MQLLDSSDKATQLAVHLPPKRTYHLASYADSMQDVDITDYSFVVDEAAPELAVRQMFQLPGAVFAPTQCLGIVRHACNDDASAPAEEIEQFPSAKHPRRTKKVQFTCNLCGTSNTKAVNPHAWTAGSVFARCEGCQVIHKLTDNLKIFHELSGFIFPPPVRRNLRIPKGLPQVPSMGYYNPIKDNL</sequence>
<keyword evidence="1" id="KW-0479">Metal-binding</keyword>
<dbReference type="GO" id="GO:0051087">
    <property type="term" value="F:protein-folding chaperone binding"/>
    <property type="evidence" value="ECO:0007669"/>
    <property type="project" value="TreeGrafter"/>
</dbReference>
<evidence type="ECO:0000259" key="2">
    <source>
        <dbReference type="PROSITE" id="PS51501"/>
    </source>
</evidence>
<dbReference type="InterPro" id="IPR024158">
    <property type="entry name" value="Mt_import_TIM15"/>
</dbReference>
<dbReference type="EMBL" id="JALJOR010000006">
    <property type="protein sequence ID" value="KAK9815312.1"/>
    <property type="molecule type" value="Genomic_DNA"/>
</dbReference>
<name>A0AAW1Q2K8_9CHLO</name>
<dbReference type="PROSITE" id="PS51501">
    <property type="entry name" value="ZF_DNL"/>
    <property type="match status" value="1"/>
</dbReference>
<comment type="caution">
    <text evidence="3">The sequence shown here is derived from an EMBL/GenBank/DDBJ whole genome shotgun (WGS) entry which is preliminary data.</text>
</comment>